<name>A0A1D7TG49_9BACT</name>
<dbReference type="AlphaFoldDB" id="A0A1D7TG49"/>
<proteinExistence type="predicted"/>
<keyword evidence="1" id="KW-0732">Signal</keyword>
<organism evidence="2 3">
    <name type="scientific">Sulfurospirillum halorespirans DSM 13726</name>
    <dbReference type="NCBI Taxonomy" id="1193502"/>
    <lineage>
        <taxon>Bacteria</taxon>
        <taxon>Pseudomonadati</taxon>
        <taxon>Campylobacterota</taxon>
        <taxon>Epsilonproteobacteria</taxon>
        <taxon>Campylobacterales</taxon>
        <taxon>Sulfurospirillaceae</taxon>
        <taxon>Sulfurospirillum</taxon>
    </lineage>
</organism>
<dbReference type="STRING" id="1193502.SHALO_0170"/>
<evidence type="ECO:0000313" key="2">
    <source>
        <dbReference type="EMBL" id="AOO63967.1"/>
    </source>
</evidence>
<evidence type="ECO:0000313" key="3">
    <source>
        <dbReference type="Proteomes" id="UP000094609"/>
    </source>
</evidence>
<sequence length="104" mass="11517">MKKIICAIFFGTCLLSTSLYASTVKGKIFYAQYLKPVCGFNGEVMGKKHTVSEWKTFYDNNQLSLAIKALCPNAPLMTTEKDLTNLYHFLSSFASDSGNVPSCN</sequence>
<gene>
    <name evidence="2" type="ORF">SHALO_0170</name>
</gene>
<evidence type="ECO:0008006" key="4">
    <source>
        <dbReference type="Google" id="ProtNLM"/>
    </source>
</evidence>
<keyword evidence="3" id="KW-1185">Reference proteome</keyword>
<reference evidence="3" key="1">
    <citation type="submission" date="2016-08" db="EMBL/GenBank/DDBJ databases">
        <title>Complete genome sequence of the organohalide-respiring Epsilonproteobacterium Sulfurospirillum halorespirans.</title>
        <authorList>
            <person name="Goris T."/>
            <person name="Zimmermann J."/>
            <person name="Schenz B."/>
            <person name="Lemos M."/>
            <person name="Hackermueller J."/>
            <person name="Diekert G."/>
        </authorList>
    </citation>
    <scope>NUCLEOTIDE SEQUENCE [LARGE SCALE GENOMIC DNA]</scope>
    <source>
        <strain>DSM 13726</strain>
        <strain evidence="3">PCE-M2</strain>
    </source>
</reference>
<accession>A0A1D7TG49</accession>
<dbReference type="RefSeq" id="WP_069476961.1">
    <property type="nucleotide sequence ID" value="NZ_CP017111.1"/>
</dbReference>
<dbReference type="EMBL" id="CP017111">
    <property type="protein sequence ID" value="AOO63967.1"/>
    <property type="molecule type" value="Genomic_DNA"/>
</dbReference>
<feature type="chain" id="PRO_5009099346" description="Cytochrome C" evidence="1">
    <location>
        <begin position="22"/>
        <end position="104"/>
    </location>
</feature>
<protein>
    <recommendedName>
        <fullName evidence="4">Cytochrome C</fullName>
    </recommendedName>
</protein>
<dbReference type="Proteomes" id="UP000094609">
    <property type="component" value="Chromosome"/>
</dbReference>
<feature type="signal peptide" evidence="1">
    <location>
        <begin position="1"/>
        <end position="21"/>
    </location>
</feature>
<dbReference type="KEGG" id="shal:SHALO_0170"/>
<dbReference type="PATRIC" id="fig|1193502.14.peg.174"/>
<evidence type="ECO:0000256" key="1">
    <source>
        <dbReference type="SAM" id="SignalP"/>
    </source>
</evidence>